<name>A0A6N8CMR1_9BACI</name>
<dbReference type="PANTHER" id="PTHR30185:SF13">
    <property type="entry name" value="LICABCH OPERON REGULATOR-RELATED"/>
    <property type="match status" value="1"/>
</dbReference>
<evidence type="ECO:0000313" key="10">
    <source>
        <dbReference type="Proteomes" id="UP000440978"/>
    </source>
</evidence>
<dbReference type="EMBL" id="WNHB01000005">
    <property type="protein sequence ID" value="MTT31322.1"/>
    <property type="molecule type" value="Genomic_DNA"/>
</dbReference>
<proteinExistence type="predicted"/>
<dbReference type="InterPro" id="IPR036390">
    <property type="entry name" value="WH_DNA-bd_sf"/>
</dbReference>
<keyword evidence="3" id="KW-0805">Transcription regulation</keyword>
<dbReference type="InterPro" id="IPR036388">
    <property type="entry name" value="WH-like_DNA-bd_sf"/>
</dbReference>
<dbReference type="InterPro" id="IPR013196">
    <property type="entry name" value="HTH_11"/>
</dbReference>
<accession>A0A6N8CMR1</accession>
<dbReference type="Gene3D" id="1.10.10.10">
    <property type="entry name" value="Winged helix-like DNA-binding domain superfamily/Winged helix DNA-binding domain"/>
    <property type="match status" value="1"/>
</dbReference>
<feature type="domain" description="PRD" evidence="8">
    <location>
        <begin position="167"/>
        <end position="274"/>
    </location>
</feature>
<dbReference type="GO" id="GO:0008982">
    <property type="term" value="F:protein-N(PI)-phosphohistidine-sugar phosphotransferase activity"/>
    <property type="evidence" value="ECO:0007669"/>
    <property type="project" value="InterPro"/>
</dbReference>
<dbReference type="InterPro" id="IPR050661">
    <property type="entry name" value="BglG_antiterminators"/>
</dbReference>
<sequence length="636" mass="74671">MGKITQEDRLRFILKRVKENDITEEELARKLNVSSRTIYNDVKVINQALDKSSELKLENGTYRFLIYQPEKVEKIIKEFEKESQLIDTPHQRASYLFYRLFYASQPLKLDDLAFELNIGRSTLNNDLKKIRLALAPYEILVEGKPNEGIHVEGNEWDIRLYMIQNNDNRYFECDKLDQNIQTIIRNDCKEHLIEEETEYNLIRFIMVALNRMTSHPIPSQIPEKYQSISQTKEFRETSHLLEKIEKALKIKLTQPEKVFITIPIVSRRSPVKLMNVDKVKVPDEIFSLIDEIKQQIQKELNIELNLNPIINEFSYHLTFMLNRLIFGIRLKNNLITEVKFKYPLAYKMAEISNDVIYEKYHVETYQDELAYLAYYFCMMIHEQEEKVKKIKRVAIVCHTGRGTAKIISIQLDKILDQNVEKRMFSSNAIQSDILNTFDVIFSTVPIACELNVPVILLSEIFDEKKILKKINQSFLLNKLNIATDHQHESLMSHLLSEHRFFVLDHTKRYDENLSIMLDELTQLDIVDLQFKQRVFEREDKKRTLFDNAIAFPHTVNKGSNQIVFALGVSSHPIIVEGKEIKLIFLLGIPENQQLDDGVMISLYDELISIAKNKDFVNKLSKTKNILEVKRLFEMVN</sequence>
<evidence type="ECO:0000259" key="8">
    <source>
        <dbReference type="PROSITE" id="PS51372"/>
    </source>
</evidence>
<dbReference type="OrthoDB" id="3710983at2"/>
<protein>
    <submittedName>
        <fullName evidence="9">PRD domain-containing protein</fullName>
    </submittedName>
</protein>
<keyword evidence="1" id="KW-0808">Transferase</keyword>
<dbReference type="Pfam" id="PF00359">
    <property type="entry name" value="PTS_EIIA_2"/>
    <property type="match status" value="1"/>
</dbReference>
<dbReference type="InterPro" id="IPR036095">
    <property type="entry name" value="PTS_EIIB-like_sf"/>
</dbReference>
<dbReference type="SUPFAM" id="SSF55804">
    <property type="entry name" value="Phoshotransferase/anion transport protein"/>
    <property type="match status" value="1"/>
</dbReference>
<dbReference type="InterPro" id="IPR013011">
    <property type="entry name" value="PTS_EIIB_2"/>
</dbReference>
<comment type="caution">
    <text evidence="9">The sequence shown here is derived from an EMBL/GenBank/DDBJ whole genome shotgun (WGS) entry which is preliminary data.</text>
</comment>
<evidence type="ECO:0000256" key="4">
    <source>
        <dbReference type="ARBA" id="ARBA00023159"/>
    </source>
</evidence>
<dbReference type="InterPro" id="IPR002178">
    <property type="entry name" value="PTS_EIIA_type-2_dom"/>
</dbReference>
<evidence type="ECO:0000256" key="2">
    <source>
        <dbReference type="ARBA" id="ARBA00022737"/>
    </source>
</evidence>
<dbReference type="Gene3D" id="1.10.1790.10">
    <property type="entry name" value="PRD domain"/>
    <property type="match status" value="1"/>
</dbReference>
<dbReference type="Proteomes" id="UP000440978">
    <property type="component" value="Unassembled WGS sequence"/>
</dbReference>
<organism evidence="9 10">
    <name type="scientific">Terrilactibacillus tamarindi</name>
    <dbReference type="NCBI Taxonomy" id="2599694"/>
    <lineage>
        <taxon>Bacteria</taxon>
        <taxon>Bacillati</taxon>
        <taxon>Bacillota</taxon>
        <taxon>Bacilli</taxon>
        <taxon>Bacillales</taxon>
        <taxon>Bacillaceae</taxon>
        <taxon>Terrilactibacillus</taxon>
    </lineage>
</organism>
<evidence type="ECO:0000259" key="7">
    <source>
        <dbReference type="PROSITE" id="PS51099"/>
    </source>
</evidence>
<dbReference type="InterPro" id="IPR007737">
    <property type="entry name" value="Mga_HTH"/>
</dbReference>
<evidence type="ECO:0000256" key="3">
    <source>
        <dbReference type="ARBA" id="ARBA00023015"/>
    </source>
</evidence>
<evidence type="ECO:0000256" key="5">
    <source>
        <dbReference type="ARBA" id="ARBA00023163"/>
    </source>
</evidence>
<gene>
    <name evidence="9" type="ORF">GMB86_04725</name>
</gene>
<dbReference type="CDD" id="cd05568">
    <property type="entry name" value="PTS_IIB_bgl_like"/>
    <property type="match status" value="1"/>
</dbReference>
<dbReference type="Gene3D" id="3.40.50.2300">
    <property type="match status" value="1"/>
</dbReference>
<dbReference type="PROSITE" id="PS51372">
    <property type="entry name" value="PRD_2"/>
    <property type="match status" value="2"/>
</dbReference>
<feature type="domain" description="PRD" evidence="8">
    <location>
        <begin position="280"/>
        <end position="386"/>
    </location>
</feature>
<dbReference type="Pfam" id="PF08279">
    <property type="entry name" value="HTH_11"/>
    <property type="match status" value="1"/>
</dbReference>
<dbReference type="RefSeq" id="WP_155217324.1">
    <property type="nucleotide sequence ID" value="NZ_WNHB01000005.1"/>
</dbReference>
<dbReference type="Gene3D" id="3.40.930.10">
    <property type="entry name" value="Mannitol-specific EII, Chain A"/>
    <property type="match status" value="1"/>
</dbReference>
<dbReference type="SUPFAM" id="SSF46785">
    <property type="entry name" value="Winged helix' DNA-binding domain"/>
    <property type="match status" value="1"/>
</dbReference>
<dbReference type="SUPFAM" id="SSF63520">
    <property type="entry name" value="PTS-regulatory domain, PRD"/>
    <property type="match status" value="2"/>
</dbReference>
<evidence type="ECO:0000256" key="1">
    <source>
        <dbReference type="ARBA" id="ARBA00022679"/>
    </source>
</evidence>
<dbReference type="PROSITE" id="PS51094">
    <property type="entry name" value="PTS_EIIA_TYPE_2"/>
    <property type="match status" value="1"/>
</dbReference>
<dbReference type="InterPro" id="IPR036634">
    <property type="entry name" value="PRD_sf"/>
</dbReference>
<dbReference type="InterPro" id="IPR016152">
    <property type="entry name" value="PTrfase/Anion_transptr"/>
</dbReference>
<feature type="domain" description="PTS EIIB type-2" evidence="7">
    <location>
        <begin position="391"/>
        <end position="478"/>
    </location>
</feature>
<dbReference type="Pfam" id="PF05043">
    <property type="entry name" value="Mga"/>
    <property type="match status" value="1"/>
</dbReference>
<dbReference type="AlphaFoldDB" id="A0A6N8CMR1"/>
<evidence type="ECO:0000259" key="6">
    <source>
        <dbReference type="PROSITE" id="PS51094"/>
    </source>
</evidence>
<feature type="domain" description="PTS EIIA type-2" evidence="6">
    <location>
        <begin position="493"/>
        <end position="636"/>
    </location>
</feature>
<evidence type="ECO:0000313" key="9">
    <source>
        <dbReference type="EMBL" id="MTT31322.1"/>
    </source>
</evidence>
<keyword evidence="5" id="KW-0804">Transcription</keyword>
<keyword evidence="4" id="KW-0010">Activator</keyword>
<dbReference type="SUPFAM" id="SSF52794">
    <property type="entry name" value="PTS system IIB component-like"/>
    <property type="match status" value="1"/>
</dbReference>
<dbReference type="InterPro" id="IPR011608">
    <property type="entry name" value="PRD"/>
</dbReference>
<dbReference type="PANTHER" id="PTHR30185">
    <property type="entry name" value="CRYPTIC BETA-GLUCOSIDE BGL OPERON ANTITERMINATOR"/>
    <property type="match status" value="1"/>
</dbReference>
<dbReference type="PROSITE" id="PS51099">
    <property type="entry name" value="PTS_EIIB_TYPE_2"/>
    <property type="match status" value="1"/>
</dbReference>
<dbReference type="GO" id="GO:0006355">
    <property type="term" value="P:regulation of DNA-templated transcription"/>
    <property type="evidence" value="ECO:0007669"/>
    <property type="project" value="InterPro"/>
</dbReference>
<dbReference type="GO" id="GO:0009401">
    <property type="term" value="P:phosphoenolpyruvate-dependent sugar phosphotransferase system"/>
    <property type="evidence" value="ECO:0007669"/>
    <property type="project" value="InterPro"/>
</dbReference>
<reference evidence="9 10" key="1">
    <citation type="submission" date="2019-11" db="EMBL/GenBank/DDBJ databases">
        <title>Terrilactibacillus tamarindus sp. nov. BCM23-1 isolated from bark of Tamarindus indica.</title>
        <authorList>
            <person name="Kingkaew E."/>
            <person name="Tanasupawat S."/>
        </authorList>
    </citation>
    <scope>NUCLEOTIDE SEQUENCE [LARGE SCALE GENOMIC DNA]</scope>
    <source>
        <strain evidence="9 10">BCM23-1</strain>
    </source>
</reference>
<dbReference type="Pfam" id="PF00874">
    <property type="entry name" value="PRD"/>
    <property type="match status" value="2"/>
</dbReference>
<keyword evidence="2" id="KW-0677">Repeat</keyword>
<keyword evidence="10" id="KW-1185">Reference proteome</keyword>